<dbReference type="OrthoDB" id="386729at2759"/>
<dbReference type="Proteomes" id="UP000195521">
    <property type="component" value="Unassembled WGS sequence"/>
</dbReference>
<dbReference type="Pfam" id="PF05795">
    <property type="entry name" value="Plasmodium_Vir"/>
    <property type="match status" value="1"/>
</dbReference>
<feature type="region of interest" description="Disordered" evidence="1">
    <location>
        <begin position="248"/>
        <end position="271"/>
    </location>
</feature>
<evidence type="ECO:0000313" key="4">
    <source>
        <dbReference type="Proteomes" id="UP000195521"/>
    </source>
</evidence>
<sequence length="394" mass="46741">MQKIIIPERLKAYFNGNALGLPSVNFYKNLDYDLIYFGHNDIRDMRVKELEEYHNICEKFLKKYKNIWIKSLCAVLLKYLKTSSKISNKQNNDYEDCTLLSYWVYDRLSGIYHKYPRVIKIMYANLQLLWNYLIEHSVYSSFYDKCKPDFHIPSQYNWKKRKELYDYCVDYQTLFNTAINYDKKRSYIYKYINNKAPLYAEFDRHCPQDDNDKCPEFLRKCKDHNPENVLNHIECKIKLRTEKTQDSSTACPHEFSSHSHTQSNSSLEDQTGKPFVPSSDDAFGSTDELTIDDDSSIHIYRVDGFFDLFINNDSSNIVGILGKIFLGLVLFTTLSGILYKFTPIGIRLRKVFKRKKNIIRGKNRHRDELFGYPSESHYPNYVNEDEQYIGYHTE</sequence>
<dbReference type="RefSeq" id="XP_028546852.1">
    <property type="nucleotide sequence ID" value="XM_028691051.1"/>
</dbReference>
<accession>A0A1Y1JV39</accession>
<dbReference type="InterPro" id="IPR008780">
    <property type="entry name" value="Plasmodium_Vir"/>
</dbReference>
<dbReference type="AlphaFoldDB" id="A0A1Y1JV39"/>
<dbReference type="EMBL" id="BDQF01000205">
    <property type="protein sequence ID" value="GAW84263.1"/>
    <property type="molecule type" value="Genomic_DNA"/>
</dbReference>
<organism evidence="3 4">
    <name type="scientific">Plasmodium gonderi</name>
    <dbReference type="NCBI Taxonomy" id="77519"/>
    <lineage>
        <taxon>Eukaryota</taxon>
        <taxon>Sar</taxon>
        <taxon>Alveolata</taxon>
        <taxon>Apicomplexa</taxon>
        <taxon>Aconoidasida</taxon>
        <taxon>Haemosporida</taxon>
        <taxon>Plasmodiidae</taxon>
        <taxon>Plasmodium</taxon>
        <taxon>Plasmodium (Plasmodium)</taxon>
    </lineage>
</organism>
<dbReference type="GeneID" id="39745071"/>
<keyword evidence="2" id="KW-1133">Transmembrane helix</keyword>
<gene>
    <name evidence="3" type="ORF">PGO_002010</name>
</gene>
<keyword evidence="2" id="KW-0812">Transmembrane</keyword>
<keyword evidence="2" id="KW-0472">Membrane</keyword>
<dbReference type="OMA" id="FIERELW"/>
<keyword evidence="4" id="KW-1185">Reference proteome</keyword>
<reference evidence="4" key="1">
    <citation type="submission" date="2017-04" db="EMBL/GenBank/DDBJ databases">
        <title>Plasmodium gonderi genome.</title>
        <authorList>
            <person name="Arisue N."/>
            <person name="Honma H."/>
            <person name="Kawai S."/>
            <person name="Tougan T."/>
            <person name="Tanabe K."/>
            <person name="Horii T."/>
        </authorList>
    </citation>
    <scope>NUCLEOTIDE SEQUENCE [LARGE SCALE GENOMIC DNA]</scope>
    <source>
        <strain evidence="4">ATCC 30045</strain>
    </source>
</reference>
<comment type="caution">
    <text evidence="3">The sequence shown here is derived from an EMBL/GenBank/DDBJ whole genome shotgun (WGS) entry which is preliminary data.</text>
</comment>
<feature type="transmembrane region" description="Helical" evidence="2">
    <location>
        <begin position="324"/>
        <end position="346"/>
    </location>
</feature>
<proteinExistence type="predicted"/>
<evidence type="ECO:0000313" key="3">
    <source>
        <dbReference type="EMBL" id="GAW84263.1"/>
    </source>
</evidence>
<protein>
    <submittedName>
        <fullName evidence="3">Variable surface protein</fullName>
    </submittedName>
</protein>
<name>A0A1Y1JV39_PLAGO</name>
<evidence type="ECO:0000256" key="2">
    <source>
        <dbReference type="SAM" id="Phobius"/>
    </source>
</evidence>
<evidence type="ECO:0000256" key="1">
    <source>
        <dbReference type="SAM" id="MobiDB-lite"/>
    </source>
</evidence>